<sequence length="227" mass="26474">MRLLQLGANDELTITRDIVPDSTPYAILSHTWGTGGDDEVTFQDVTQKKGKRKPGYQKILFCGKHAKRDGLKYFWVDTCCIDKTSSAELSEAINSMYRWYEKSERCYVYLDDSRWLTRGWTLQELIAPSTVKFYSSNEHRLGDKKSLMCIIHEITKLPLLVLQGHWKSEIPMITRFSWFRQRNTTRPKDKAYCLMGILGVYMPPIYGEGERMRHSSVFTKIWNIAIK</sequence>
<dbReference type="GeneID" id="70133341"/>
<dbReference type="OrthoDB" id="674604at2759"/>
<dbReference type="AlphaFoldDB" id="A0A9P9A171"/>
<dbReference type="PANTHER" id="PTHR10622:SF10">
    <property type="entry name" value="HET DOMAIN-CONTAINING PROTEIN"/>
    <property type="match status" value="1"/>
</dbReference>
<proteinExistence type="predicted"/>
<dbReference type="PANTHER" id="PTHR10622">
    <property type="entry name" value="HET DOMAIN-CONTAINING PROTEIN"/>
    <property type="match status" value="1"/>
</dbReference>
<dbReference type="Pfam" id="PF06985">
    <property type="entry name" value="HET"/>
    <property type="match status" value="1"/>
</dbReference>
<dbReference type="Proteomes" id="UP000758603">
    <property type="component" value="Unassembled WGS sequence"/>
</dbReference>
<accession>A0A9P9A171</accession>
<reference evidence="2" key="1">
    <citation type="journal article" date="2021" name="Nat. Commun.">
        <title>Genetic determinants of endophytism in the Arabidopsis root mycobiome.</title>
        <authorList>
            <person name="Mesny F."/>
            <person name="Miyauchi S."/>
            <person name="Thiergart T."/>
            <person name="Pickel B."/>
            <person name="Atanasova L."/>
            <person name="Karlsson M."/>
            <person name="Huettel B."/>
            <person name="Barry K.W."/>
            <person name="Haridas S."/>
            <person name="Chen C."/>
            <person name="Bauer D."/>
            <person name="Andreopoulos W."/>
            <person name="Pangilinan J."/>
            <person name="LaButti K."/>
            <person name="Riley R."/>
            <person name="Lipzen A."/>
            <person name="Clum A."/>
            <person name="Drula E."/>
            <person name="Henrissat B."/>
            <person name="Kohler A."/>
            <person name="Grigoriev I.V."/>
            <person name="Martin F.M."/>
            <person name="Hacquard S."/>
        </authorList>
    </citation>
    <scope>NUCLEOTIDE SEQUENCE</scope>
    <source>
        <strain evidence="2">MPI-SDFR-AT-0073</strain>
    </source>
</reference>
<protein>
    <submittedName>
        <fullName evidence="2">Heterokaryon incompatibility protein-domain-containing protein</fullName>
    </submittedName>
</protein>
<evidence type="ECO:0000259" key="1">
    <source>
        <dbReference type="Pfam" id="PF06985"/>
    </source>
</evidence>
<evidence type="ECO:0000313" key="2">
    <source>
        <dbReference type="EMBL" id="KAH6659206.1"/>
    </source>
</evidence>
<dbReference type="InterPro" id="IPR010730">
    <property type="entry name" value="HET"/>
</dbReference>
<keyword evidence="3" id="KW-1185">Reference proteome</keyword>
<name>A0A9P9A171_9PEZI</name>
<dbReference type="RefSeq" id="XP_045963337.1">
    <property type="nucleotide sequence ID" value="XM_046104450.1"/>
</dbReference>
<feature type="domain" description="Heterokaryon incompatibility" evidence="1">
    <location>
        <begin position="25"/>
        <end position="112"/>
    </location>
</feature>
<gene>
    <name evidence="2" type="ORF">BKA67DRAFT_589368</name>
</gene>
<dbReference type="EMBL" id="JAGPXC010000001">
    <property type="protein sequence ID" value="KAH6659206.1"/>
    <property type="molecule type" value="Genomic_DNA"/>
</dbReference>
<organism evidence="2 3">
    <name type="scientific">Truncatella angustata</name>
    <dbReference type="NCBI Taxonomy" id="152316"/>
    <lineage>
        <taxon>Eukaryota</taxon>
        <taxon>Fungi</taxon>
        <taxon>Dikarya</taxon>
        <taxon>Ascomycota</taxon>
        <taxon>Pezizomycotina</taxon>
        <taxon>Sordariomycetes</taxon>
        <taxon>Xylariomycetidae</taxon>
        <taxon>Amphisphaeriales</taxon>
        <taxon>Sporocadaceae</taxon>
        <taxon>Truncatella</taxon>
    </lineage>
</organism>
<comment type="caution">
    <text evidence="2">The sequence shown here is derived from an EMBL/GenBank/DDBJ whole genome shotgun (WGS) entry which is preliminary data.</text>
</comment>
<evidence type="ECO:0000313" key="3">
    <source>
        <dbReference type="Proteomes" id="UP000758603"/>
    </source>
</evidence>